<dbReference type="InterPro" id="IPR037021">
    <property type="entry name" value="RnfH_sf"/>
</dbReference>
<dbReference type="Pfam" id="PF03658">
    <property type="entry name" value="Ub-RnfH"/>
    <property type="match status" value="1"/>
</dbReference>
<gene>
    <name evidence="3" type="ORF">SAMN02745752_02168</name>
</gene>
<evidence type="ECO:0000256" key="1">
    <source>
        <dbReference type="ARBA" id="ARBA00010645"/>
    </source>
</evidence>
<dbReference type="PANTHER" id="PTHR37483">
    <property type="entry name" value="UPF0125 PROTEIN RATB"/>
    <property type="match status" value="1"/>
</dbReference>
<proteinExistence type="inferred from homology"/>
<dbReference type="STRING" id="1122209.SAMN02745752_02168"/>
<comment type="similarity">
    <text evidence="1 2">Belongs to the UPF0125 (RnfH) family.</text>
</comment>
<dbReference type="PANTHER" id="PTHR37483:SF1">
    <property type="entry name" value="UPF0125 PROTEIN RATB"/>
    <property type="match status" value="1"/>
</dbReference>
<evidence type="ECO:0000256" key="2">
    <source>
        <dbReference type="HAMAP-Rule" id="MF_00460"/>
    </source>
</evidence>
<dbReference type="InterPro" id="IPR005346">
    <property type="entry name" value="RnfH"/>
</dbReference>
<sequence>MADEQRISIEVAYALPEKQKILALEVQAGTSVLDAALQSGMEQHFPGLDIRSCKLGIFSKQVAKPDAQLVQDGDRIEIYRPLVADPKASRAQRAARQSD</sequence>
<evidence type="ECO:0000313" key="4">
    <source>
        <dbReference type="Proteomes" id="UP000182350"/>
    </source>
</evidence>
<dbReference type="InterPro" id="IPR016155">
    <property type="entry name" value="Mopterin_synth/thiamin_S_b"/>
</dbReference>
<keyword evidence="4" id="KW-1185">Reference proteome</keyword>
<dbReference type="Proteomes" id="UP000182350">
    <property type="component" value="Unassembled WGS sequence"/>
</dbReference>
<dbReference type="SUPFAM" id="SSF54285">
    <property type="entry name" value="MoaD/ThiS"/>
    <property type="match status" value="1"/>
</dbReference>
<dbReference type="OrthoDB" id="9796575at2"/>
<accession>A0A1K1Y841</accession>
<reference evidence="3 4" key="1">
    <citation type="submission" date="2016-11" db="EMBL/GenBank/DDBJ databases">
        <authorList>
            <person name="Jaros S."/>
            <person name="Januszkiewicz K."/>
            <person name="Wedrychowicz H."/>
        </authorList>
    </citation>
    <scope>NUCLEOTIDE SEQUENCE [LARGE SCALE GENOMIC DNA]</scope>
    <source>
        <strain evidence="3 4">DSM 21637</strain>
    </source>
</reference>
<dbReference type="HAMAP" id="MF_00460">
    <property type="entry name" value="UPF0125_RnfH"/>
    <property type="match status" value="1"/>
</dbReference>
<dbReference type="EMBL" id="FPJW01000007">
    <property type="protein sequence ID" value="SFX57894.1"/>
    <property type="molecule type" value="Genomic_DNA"/>
</dbReference>
<dbReference type="NCBIfam" id="NF002490">
    <property type="entry name" value="PRK01777.1"/>
    <property type="match status" value="1"/>
</dbReference>
<name>A0A1K1Y841_9GAMM</name>
<organism evidence="3 4">
    <name type="scientific">Marinospirillum alkaliphilum DSM 21637</name>
    <dbReference type="NCBI Taxonomy" id="1122209"/>
    <lineage>
        <taxon>Bacteria</taxon>
        <taxon>Pseudomonadati</taxon>
        <taxon>Pseudomonadota</taxon>
        <taxon>Gammaproteobacteria</taxon>
        <taxon>Oceanospirillales</taxon>
        <taxon>Oceanospirillaceae</taxon>
        <taxon>Marinospirillum</taxon>
    </lineage>
</organism>
<dbReference type="AlphaFoldDB" id="A0A1K1Y841"/>
<dbReference type="RefSeq" id="WP_072326488.1">
    <property type="nucleotide sequence ID" value="NZ_FPJW01000007.1"/>
</dbReference>
<evidence type="ECO:0000313" key="3">
    <source>
        <dbReference type="EMBL" id="SFX57894.1"/>
    </source>
</evidence>
<protein>
    <recommendedName>
        <fullName evidence="2">UPF0125 protein SAMN02745752_02168</fullName>
    </recommendedName>
</protein>
<dbReference type="Gene3D" id="3.10.20.280">
    <property type="entry name" value="RnfH-like"/>
    <property type="match status" value="1"/>
</dbReference>